<dbReference type="SUPFAM" id="SSF56112">
    <property type="entry name" value="Protein kinase-like (PK-like)"/>
    <property type="match status" value="1"/>
</dbReference>
<dbReference type="PANTHER" id="PTHR45646:SF11">
    <property type="entry name" value="SERINE_THREONINE-PROTEIN KINASE DOA"/>
    <property type="match status" value="1"/>
</dbReference>
<evidence type="ECO:0000256" key="4">
    <source>
        <dbReference type="ARBA" id="ARBA00022777"/>
    </source>
</evidence>
<keyword evidence="5 6" id="KW-0067">ATP-binding</keyword>
<organism evidence="8 9">
    <name type="scientific">Trematosphaeria pertusa</name>
    <dbReference type="NCBI Taxonomy" id="390896"/>
    <lineage>
        <taxon>Eukaryota</taxon>
        <taxon>Fungi</taxon>
        <taxon>Dikarya</taxon>
        <taxon>Ascomycota</taxon>
        <taxon>Pezizomycotina</taxon>
        <taxon>Dothideomycetes</taxon>
        <taxon>Pleosporomycetidae</taxon>
        <taxon>Pleosporales</taxon>
        <taxon>Massarineae</taxon>
        <taxon>Trematosphaeriaceae</taxon>
        <taxon>Trematosphaeria</taxon>
    </lineage>
</organism>
<dbReference type="InterPro" id="IPR051175">
    <property type="entry name" value="CLK_kinases"/>
</dbReference>
<accession>A0A6A6HWB2</accession>
<feature type="domain" description="Protein kinase" evidence="7">
    <location>
        <begin position="35"/>
        <end position="358"/>
    </location>
</feature>
<evidence type="ECO:0000256" key="6">
    <source>
        <dbReference type="PROSITE-ProRule" id="PRU10141"/>
    </source>
</evidence>
<dbReference type="Gene3D" id="1.10.510.10">
    <property type="entry name" value="Transferase(Phosphotransferase) domain 1"/>
    <property type="match status" value="1"/>
</dbReference>
<keyword evidence="3 6" id="KW-0547">Nucleotide-binding</keyword>
<dbReference type="OrthoDB" id="5979581at2759"/>
<evidence type="ECO:0000259" key="7">
    <source>
        <dbReference type="PROSITE" id="PS50011"/>
    </source>
</evidence>
<evidence type="ECO:0000256" key="5">
    <source>
        <dbReference type="ARBA" id="ARBA00022840"/>
    </source>
</evidence>
<protein>
    <submittedName>
        <fullName evidence="8">Kinase-like protein</fullName>
    </submittedName>
</protein>
<dbReference type="InterPro" id="IPR011009">
    <property type="entry name" value="Kinase-like_dom_sf"/>
</dbReference>
<feature type="binding site" evidence="6">
    <location>
        <position position="64"/>
    </location>
    <ligand>
        <name>ATP</name>
        <dbReference type="ChEBI" id="CHEBI:30616"/>
    </ligand>
</feature>
<dbReference type="InterPro" id="IPR000719">
    <property type="entry name" value="Prot_kinase_dom"/>
</dbReference>
<gene>
    <name evidence="8" type="ORF">BU26DRAFT_571262</name>
</gene>
<dbReference type="GO" id="GO:0005524">
    <property type="term" value="F:ATP binding"/>
    <property type="evidence" value="ECO:0007669"/>
    <property type="project" value="UniProtKB-UniRule"/>
</dbReference>
<dbReference type="PANTHER" id="PTHR45646">
    <property type="entry name" value="SERINE/THREONINE-PROTEIN KINASE DOA-RELATED"/>
    <property type="match status" value="1"/>
</dbReference>
<dbReference type="AlphaFoldDB" id="A0A6A6HWB2"/>
<dbReference type="GO" id="GO:0005634">
    <property type="term" value="C:nucleus"/>
    <property type="evidence" value="ECO:0007669"/>
    <property type="project" value="TreeGrafter"/>
</dbReference>
<keyword evidence="4 8" id="KW-0418">Kinase</keyword>
<dbReference type="PROSITE" id="PS50011">
    <property type="entry name" value="PROTEIN_KINASE_DOM"/>
    <property type="match status" value="1"/>
</dbReference>
<dbReference type="RefSeq" id="XP_033677026.1">
    <property type="nucleotide sequence ID" value="XM_033834117.1"/>
</dbReference>
<evidence type="ECO:0000256" key="3">
    <source>
        <dbReference type="ARBA" id="ARBA00022741"/>
    </source>
</evidence>
<sequence length="361" mass="39822">MASWTTLHSSVAELPSDDELQLSPGDAIGPKDESYTVIRKLGSGGFSTVWLALKADSNLIVAVKAADADESGAKAAMDEVRFHRQLFRREDTGETEGNVARPPPLSSPIPIVRLLSTFEHLSSNGNLHHCLAFEPMDGSAWDFARKPTPLKVIKDVLRQTLVALKFLHGRGAVHGDLHPGNILTTTADVTQAHQASDEHSRVIAKLSDLGASFWACANRRWTPVPSSYRAPEQVIRSNYLDYRIDIWSFGCIMYELMCGGRQLFVTASIPGEMSPDECHVYQMVEVMGPLPEHLADCWGKFGENYNGAKSRYISSRPLTLMLGKVEGASPAADLLQRVLALDREKRPSAAEILKHPFFEEE</sequence>
<dbReference type="GeneID" id="54587447"/>
<reference evidence="8" key="1">
    <citation type="journal article" date="2020" name="Stud. Mycol.">
        <title>101 Dothideomycetes genomes: a test case for predicting lifestyles and emergence of pathogens.</title>
        <authorList>
            <person name="Haridas S."/>
            <person name="Albert R."/>
            <person name="Binder M."/>
            <person name="Bloem J."/>
            <person name="Labutti K."/>
            <person name="Salamov A."/>
            <person name="Andreopoulos B."/>
            <person name="Baker S."/>
            <person name="Barry K."/>
            <person name="Bills G."/>
            <person name="Bluhm B."/>
            <person name="Cannon C."/>
            <person name="Castanera R."/>
            <person name="Culley D."/>
            <person name="Daum C."/>
            <person name="Ezra D."/>
            <person name="Gonzalez J."/>
            <person name="Henrissat B."/>
            <person name="Kuo A."/>
            <person name="Liang C."/>
            <person name="Lipzen A."/>
            <person name="Lutzoni F."/>
            <person name="Magnuson J."/>
            <person name="Mondo S."/>
            <person name="Nolan M."/>
            <person name="Ohm R."/>
            <person name="Pangilinan J."/>
            <person name="Park H.-J."/>
            <person name="Ramirez L."/>
            <person name="Alfaro M."/>
            <person name="Sun H."/>
            <person name="Tritt A."/>
            <person name="Yoshinaga Y."/>
            <person name="Zwiers L.-H."/>
            <person name="Turgeon B."/>
            <person name="Goodwin S."/>
            <person name="Spatafora J."/>
            <person name="Crous P."/>
            <person name="Grigoriev I."/>
        </authorList>
    </citation>
    <scope>NUCLEOTIDE SEQUENCE</scope>
    <source>
        <strain evidence="8">CBS 122368</strain>
    </source>
</reference>
<evidence type="ECO:0000313" key="9">
    <source>
        <dbReference type="Proteomes" id="UP000800094"/>
    </source>
</evidence>
<keyword evidence="2" id="KW-0808">Transferase</keyword>
<evidence type="ECO:0000256" key="2">
    <source>
        <dbReference type="ARBA" id="ARBA00022679"/>
    </source>
</evidence>
<dbReference type="GO" id="GO:0004674">
    <property type="term" value="F:protein serine/threonine kinase activity"/>
    <property type="evidence" value="ECO:0007669"/>
    <property type="project" value="UniProtKB-KW"/>
</dbReference>
<evidence type="ECO:0000313" key="8">
    <source>
        <dbReference type="EMBL" id="KAF2242022.1"/>
    </source>
</evidence>
<dbReference type="GO" id="GO:0043484">
    <property type="term" value="P:regulation of RNA splicing"/>
    <property type="evidence" value="ECO:0007669"/>
    <property type="project" value="TreeGrafter"/>
</dbReference>
<dbReference type="Pfam" id="PF00069">
    <property type="entry name" value="Pkinase"/>
    <property type="match status" value="1"/>
</dbReference>
<keyword evidence="9" id="KW-1185">Reference proteome</keyword>
<proteinExistence type="predicted"/>
<dbReference type="InterPro" id="IPR017441">
    <property type="entry name" value="Protein_kinase_ATP_BS"/>
</dbReference>
<dbReference type="Gene3D" id="3.30.200.20">
    <property type="entry name" value="Phosphorylase Kinase, domain 1"/>
    <property type="match status" value="1"/>
</dbReference>
<name>A0A6A6HWB2_9PLEO</name>
<evidence type="ECO:0000256" key="1">
    <source>
        <dbReference type="ARBA" id="ARBA00022527"/>
    </source>
</evidence>
<dbReference type="Proteomes" id="UP000800094">
    <property type="component" value="Unassembled WGS sequence"/>
</dbReference>
<keyword evidence="1" id="KW-0723">Serine/threonine-protein kinase</keyword>
<dbReference type="EMBL" id="ML987209">
    <property type="protein sequence ID" value="KAF2242022.1"/>
    <property type="molecule type" value="Genomic_DNA"/>
</dbReference>
<dbReference type="PROSITE" id="PS00107">
    <property type="entry name" value="PROTEIN_KINASE_ATP"/>
    <property type="match status" value="1"/>
</dbReference>